<evidence type="ECO:0000313" key="3">
    <source>
        <dbReference type="EMBL" id="KAL3788164.1"/>
    </source>
</evidence>
<protein>
    <submittedName>
        <fullName evidence="3">Uncharacterized protein</fullName>
    </submittedName>
</protein>
<feature type="region of interest" description="Disordered" evidence="1">
    <location>
        <begin position="511"/>
        <end position="538"/>
    </location>
</feature>
<dbReference type="InterPro" id="IPR029033">
    <property type="entry name" value="His_PPase_superfam"/>
</dbReference>
<accession>A0ABD3PKL2</accession>
<dbReference type="Proteomes" id="UP001530315">
    <property type="component" value="Unassembled WGS sequence"/>
</dbReference>
<evidence type="ECO:0000313" key="4">
    <source>
        <dbReference type="Proteomes" id="UP001530315"/>
    </source>
</evidence>
<evidence type="ECO:0000256" key="2">
    <source>
        <dbReference type="SAM" id="SignalP"/>
    </source>
</evidence>
<feature type="compositionally biased region" description="Basic residues" evidence="1">
    <location>
        <begin position="34"/>
        <end position="50"/>
    </location>
</feature>
<dbReference type="PANTHER" id="PTHR47580:SF1">
    <property type="entry name" value="PHOSPHOGLYCERATE MUTASE FAMILY PROTEIN"/>
    <property type="match status" value="1"/>
</dbReference>
<sequence>MTSLLRRLSFLVLLLVESRLVVRPTSSFSPVARSRTRHRPPRDRRRRRQFGRIVERDRVSSSRRHHSSSSSSSSCGPSPPPSPSGDARMGGASRPSPLGSSRSDGVGDDGGRQQTKHDNGRDRRSFLGRCAMTLTSMGAGGANANARGLIRFPCRAPLSNTYHLLRSGSSLLEVDDVWSTNPLFLTNREAALSDIGREQVREACEYLKSTARSIPTVVRYSLAAASLDSADIVGEELRIGRDRLVPEFNYMDPRAIGGWDFAALNSTEEAVWALDADEAGPYGVGGKPPSNEDGTPAETLADQVVRLTNLMSVLETLYSGDTVLLVFPDGTGPALLSCLIGGIPLDRVHELQFRPGEIRCDVTFDTVNAIASRQPSSTYFDALERGRIELKQLRENPDVLRNVKDLKYEEERELERIELQGKKEEEARRKELEILRKGEDTMEMKGDVYQNLLYPLLVGVAVVVSSVFGAVDNADKVERGNTTEIDIDDQFSQSSSASAIVTEAPVSMYDPTEHLKSVPDGMINDDDNSSGMMNDDDDAAARSDINQYDADYDDAWLGSIYEIIQSDNLESQ</sequence>
<comment type="caution">
    <text evidence="3">The sequence shown here is derived from an EMBL/GenBank/DDBJ whole genome shotgun (WGS) entry which is preliminary data.</text>
</comment>
<dbReference type="SUPFAM" id="SSF53254">
    <property type="entry name" value="Phosphoglycerate mutase-like"/>
    <property type="match status" value="1"/>
</dbReference>
<evidence type="ECO:0000256" key="1">
    <source>
        <dbReference type="SAM" id="MobiDB-lite"/>
    </source>
</evidence>
<keyword evidence="2" id="KW-0732">Signal</keyword>
<dbReference type="EMBL" id="JALLAZ020000740">
    <property type="protein sequence ID" value="KAL3788164.1"/>
    <property type="molecule type" value="Genomic_DNA"/>
</dbReference>
<reference evidence="3 4" key="1">
    <citation type="submission" date="2024-10" db="EMBL/GenBank/DDBJ databases">
        <title>Updated reference genomes for cyclostephanoid diatoms.</title>
        <authorList>
            <person name="Roberts W.R."/>
            <person name="Alverson A.J."/>
        </authorList>
    </citation>
    <scope>NUCLEOTIDE SEQUENCE [LARGE SCALE GENOMIC DNA]</scope>
    <source>
        <strain evidence="3 4">AJA276-08</strain>
    </source>
</reference>
<organism evidence="3 4">
    <name type="scientific">Stephanodiscus triporus</name>
    <dbReference type="NCBI Taxonomy" id="2934178"/>
    <lineage>
        <taxon>Eukaryota</taxon>
        <taxon>Sar</taxon>
        <taxon>Stramenopiles</taxon>
        <taxon>Ochrophyta</taxon>
        <taxon>Bacillariophyta</taxon>
        <taxon>Coscinodiscophyceae</taxon>
        <taxon>Thalassiosirophycidae</taxon>
        <taxon>Stephanodiscales</taxon>
        <taxon>Stephanodiscaceae</taxon>
        <taxon>Stephanodiscus</taxon>
    </lineage>
</organism>
<dbReference type="Gene3D" id="3.40.50.1240">
    <property type="entry name" value="Phosphoglycerate mutase-like"/>
    <property type="match status" value="1"/>
</dbReference>
<feature type="signal peptide" evidence="2">
    <location>
        <begin position="1"/>
        <end position="27"/>
    </location>
</feature>
<feature type="compositionally biased region" description="Basic and acidic residues" evidence="1">
    <location>
        <begin position="109"/>
        <end position="124"/>
    </location>
</feature>
<name>A0ABD3PKL2_9STRA</name>
<feature type="region of interest" description="Disordered" evidence="1">
    <location>
        <begin position="28"/>
        <end position="124"/>
    </location>
</feature>
<feature type="compositionally biased region" description="Acidic residues" evidence="1">
    <location>
        <begin position="523"/>
        <end position="538"/>
    </location>
</feature>
<dbReference type="PANTHER" id="PTHR47580">
    <property type="entry name" value="PHOSPHOGLYCERATE MUTASE FAMILY PROTEIN"/>
    <property type="match status" value="1"/>
</dbReference>
<keyword evidence="4" id="KW-1185">Reference proteome</keyword>
<proteinExistence type="predicted"/>
<feature type="chain" id="PRO_5044769039" evidence="2">
    <location>
        <begin position="28"/>
        <end position="572"/>
    </location>
</feature>
<gene>
    <name evidence="3" type="ORF">ACHAW5_006612</name>
</gene>
<dbReference type="AlphaFoldDB" id="A0ABD3PKL2"/>